<name>A0AA88LFZ8_CHASR</name>
<evidence type="ECO:0000313" key="2">
    <source>
        <dbReference type="EMBL" id="KAK2814638.1"/>
    </source>
</evidence>
<evidence type="ECO:0000313" key="3">
    <source>
        <dbReference type="Proteomes" id="UP001187415"/>
    </source>
</evidence>
<keyword evidence="1" id="KW-0732">Signal</keyword>
<proteinExistence type="predicted"/>
<feature type="chain" id="PRO_5041683640" evidence="1">
    <location>
        <begin position="20"/>
        <end position="84"/>
    </location>
</feature>
<organism evidence="2 3">
    <name type="scientific">Channa striata</name>
    <name type="common">Snakehead murrel</name>
    <name type="synonym">Ophicephalus striatus</name>
    <dbReference type="NCBI Taxonomy" id="64152"/>
    <lineage>
        <taxon>Eukaryota</taxon>
        <taxon>Metazoa</taxon>
        <taxon>Chordata</taxon>
        <taxon>Craniata</taxon>
        <taxon>Vertebrata</taxon>
        <taxon>Euteleostomi</taxon>
        <taxon>Actinopterygii</taxon>
        <taxon>Neopterygii</taxon>
        <taxon>Teleostei</taxon>
        <taxon>Neoteleostei</taxon>
        <taxon>Acanthomorphata</taxon>
        <taxon>Anabantaria</taxon>
        <taxon>Anabantiformes</taxon>
        <taxon>Channoidei</taxon>
        <taxon>Channidae</taxon>
        <taxon>Channa</taxon>
    </lineage>
</organism>
<dbReference type="EMBL" id="JAUPFM010000031">
    <property type="protein sequence ID" value="KAK2814638.1"/>
    <property type="molecule type" value="Genomic_DNA"/>
</dbReference>
<accession>A0AA88LFZ8</accession>
<gene>
    <name evidence="2" type="ORF">Q5P01_001018</name>
</gene>
<keyword evidence="3" id="KW-1185">Reference proteome</keyword>
<protein>
    <submittedName>
        <fullName evidence="2">Uncharacterized protein</fullName>
    </submittedName>
</protein>
<sequence>MPTTALVTCKLVHALCASAKLSGAGTQGAKASGEWRKEFEALWRSSRRLAAAAAALQLKSDKKVRADDPEVLELTLDLLADRYS</sequence>
<evidence type="ECO:0000256" key="1">
    <source>
        <dbReference type="SAM" id="SignalP"/>
    </source>
</evidence>
<feature type="signal peptide" evidence="1">
    <location>
        <begin position="1"/>
        <end position="19"/>
    </location>
</feature>
<comment type="caution">
    <text evidence="2">The sequence shown here is derived from an EMBL/GenBank/DDBJ whole genome shotgun (WGS) entry which is preliminary data.</text>
</comment>
<reference evidence="2" key="1">
    <citation type="submission" date="2023-07" db="EMBL/GenBank/DDBJ databases">
        <title>Chromosome-level Genome Assembly of Striped Snakehead (Channa striata).</title>
        <authorList>
            <person name="Liu H."/>
        </authorList>
    </citation>
    <scope>NUCLEOTIDE SEQUENCE</scope>
    <source>
        <strain evidence="2">Gz</strain>
        <tissue evidence="2">Muscle</tissue>
    </source>
</reference>
<dbReference type="AlphaFoldDB" id="A0AA88LFZ8"/>
<dbReference type="Proteomes" id="UP001187415">
    <property type="component" value="Unassembled WGS sequence"/>
</dbReference>